<dbReference type="InterPro" id="IPR000601">
    <property type="entry name" value="PKD_dom"/>
</dbReference>
<feature type="transmembrane region" description="Helical" evidence="2">
    <location>
        <begin position="1609"/>
        <end position="1630"/>
    </location>
</feature>
<proteinExistence type="predicted"/>
<name>A0A3P3Y1N1_PLABS</name>
<feature type="region of interest" description="Disordered" evidence="1">
    <location>
        <begin position="1691"/>
        <end position="1710"/>
    </location>
</feature>
<keyword evidence="3" id="KW-0732">Signal</keyword>
<reference evidence="5 6" key="1">
    <citation type="submission" date="2018-03" db="EMBL/GenBank/DDBJ databases">
        <authorList>
            <person name="Fogelqvist J."/>
        </authorList>
    </citation>
    <scope>NUCLEOTIDE SEQUENCE [LARGE SCALE GENOMIC DNA]</scope>
</reference>
<dbReference type="InterPro" id="IPR013783">
    <property type="entry name" value="Ig-like_fold"/>
</dbReference>
<feature type="domain" description="PKD" evidence="4">
    <location>
        <begin position="509"/>
        <end position="564"/>
    </location>
</feature>
<dbReference type="InterPro" id="IPR035986">
    <property type="entry name" value="PKD_dom_sf"/>
</dbReference>
<feature type="signal peptide" evidence="3">
    <location>
        <begin position="1"/>
        <end position="28"/>
    </location>
</feature>
<dbReference type="Proteomes" id="UP000290189">
    <property type="component" value="Unassembled WGS sequence"/>
</dbReference>
<accession>A0A3P3Y1N1</accession>
<dbReference type="PANTHER" id="PTHR19328">
    <property type="entry name" value="HEDGEHOG-INTERACTING PROTEIN"/>
    <property type="match status" value="1"/>
</dbReference>
<keyword evidence="5" id="KW-0496">Mitochondrion</keyword>
<dbReference type="SUPFAM" id="SSF50952">
    <property type="entry name" value="Soluble quinoprotein glucose dehydrogenase"/>
    <property type="match status" value="1"/>
</dbReference>
<dbReference type="PANTHER" id="PTHR19328:SF13">
    <property type="entry name" value="HIPL1 PROTEIN"/>
    <property type="match status" value="1"/>
</dbReference>
<dbReference type="InterPro" id="IPR011042">
    <property type="entry name" value="6-blade_b-propeller_TolB-like"/>
</dbReference>
<dbReference type="Gene3D" id="2.120.10.30">
    <property type="entry name" value="TolB, C-terminal domain"/>
    <property type="match status" value="1"/>
</dbReference>
<dbReference type="CDD" id="cd00146">
    <property type="entry name" value="PKD"/>
    <property type="match status" value="1"/>
</dbReference>
<evidence type="ECO:0000313" key="5">
    <source>
        <dbReference type="EMBL" id="SPQ94095.1"/>
    </source>
</evidence>
<keyword evidence="2" id="KW-0812">Transmembrane</keyword>
<protein>
    <recommendedName>
        <fullName evidence="4">PKD domain-containing protein</fullName>
    </recommendedName>
</protein>
<dbReference type="EMBL" id="OVEO01000002">
    <property type="protein sequence ID" value="SPQ94095.1"/>
    <property type="molecule type" value="Genomic_DNA"/>
</dbReference>
<dbReference type="SUPFAM" id="SSF49299">
    <property type="entry name" value="PKD domain"/>
    <property type="match status" value="1"/>
</dbReference>
<geneLocation type="mitochondrion" evidence="5"/>
<evidence type="ECO:0000256" key="2">
    <source>
        <dbReference type="SAM" id="Phobius"/>
    </source>
</evidence>
<evidence type="ECO:0000313" key="6">
    <source>
        <dbReference type="Proteomes" id="UP000290189"/>
    </source>
</evidence>
<dbReference type="PROSITE" id="PS50093">
    <property type="entry name" value="PKD"/>
    <property type="match status" value="1"/>
</dbReference>
<dbReference type="InterPro" id="IPR011041">
    <property type="entry name" value="Quinoprot_gluc/sorb_DH_b-prop"/>
</dbReference>
<organism evidence="5 6">
    <name type="scientific">Plasmodiophora brassicae</name>
    <name type="common">Clubroot disease agent</name>
    <dbReference type="NCBI Taxonomy" id="37360"/>
    <lineage>
        <taxon>Eukaryota</taxon>
        <taxon>Sar</taxon>
        <taxon>Rhizaria</taxon>
        <taxon>Endomyxa</taxon>
        <taxon>Phytomyxea</taxon>
        <taxon>Plasmodiophorida</taxon>
        <taxon>Plasmodiophoridae</taxon>
        <taxon>Plasmodiophora</taxon>
    </lineage>
</organism>
<keyword evidence="2" id="KW-0472">Membrane</keyword>
<evidence type="ECO:0000259" key="4">
    <source>
        <dbReference type="PROSITE" id="PS50093"/>
    </source>
</evidence>
<gene>
    <name evidence="5" type="ORF">PLBR_LOCUS1310</name>
</gene>
<dbReference type="Pfam" id="PF07995">
    <property type="entry name" value="GSDH"/>
    <property type="match status" value="1"/>
</dbReference>
<evidence type="ECO:0000256" key="3">
    <source>
        <dbReference type="SAM" id="SignalP"/>
    </source>
</evidence>
<keyword evidence="2" id="KW-1133">Transmembrane helix</keyword>
<evidence type="ECO:0000256" key="1">
    <source>
        <dbReference type="SAM" id="MobiDB-lite"/>
    </source>
</evidence>
<sequence length="1710" mass="186224">MSDAAMIMGRSLVRWLAVAAIAARVATAVVIDPTKLRQEVHWSGASSVVAIDFAKDGSVFLTEKDGRIRLYPSIEADENDFVYVFDQEYEKTYTWWDRGMLGVAVDQNYPDAPFLWVFYSVNRLPGLDGPDFNLFDKTTCPADRHSYCGTAAHLVRVRVDVPRRKGTIEQVLVSDWCSASGSHHIGDLVWAPDGGLYLTAGDGASFDFGDVGVPTDRCYNHDDPRLQGSFRSQHMEYLQGKLLYFSKESLMADRVLSLKNNDFKILAKGLRNPYRFTVDPYTGDLYVGDVGSDYWEEINRVPNPLDPANAGKMPNFGWPCYEGNYPYVVFAPNNYPICLALAEDPLYHPPFFSYTRQAAMPSDDPDLTHCDAVNVSPTGFMFYTGDFLDEQFRKKLFWLDGSKRCAFYFDNDGNGRPDPTKLHTVLWTPEVMNQQTGKMAKPGQWVDIKMAPDGVVYIVDFFDSNVHRLLAQGVVTDPYAYIDTAKSRSLDVPFTTILDGSRSTTLNPGATIATFHWDFGNGKIMSGDRSGFEKVEVTFDYGVHTVKLTVTDTVGRSKTTTATVSSGVFFDYNVDFHPRSHEWDLSDTIAWQASIVTENGEPVAADKLNWRVVVDHCVESICGDRVDCHVHPVDIDTRSRTGALGQFRPFSHELPSFWEVSVTAEHPRFPGFFGTHAFQTSSRYIQIVLETQPMGLPLNVCPKTPCYKSIMAGTITEMFALGVVTDGTDLYRFEHWDVPGAPNDTRYRFQPTGDTVLTAIYAPTSFAARDVPSLPVPTGLGPLPGYGQIGLSWKSAGAPPAWFVVYLNDAGKPAQQYVVLGTTTTTTITVAPVAHEYTMQVASADADLRLGALSAPIPVASLAKPPAGFKGLCVPCFDDDLLIDDFESAQRFSNGVTLLNTVVGTDGTMAVQRRDTYQGSSMLAVAPDAGRASPILYFILGTASACFNFNPLSLPYTALEFDVVLPAPDARFEVRLMGNRVHCKRSQDTLALYALQDYVDVGQGGRGRVQHVRIPITMRDLNAAVESITLSAFEPADAGALFRFDNVRLTRACAEIATTPRLAFAACALMVDDYDDPVRFAIGHNLVPGPFDDDVVRGEFSGLGLADMARTDDGRLSLVPERGARVWEDLAPPGTCFDLVAHAIEYVAFDLWGDLGTSFNVRLALKRDDCSVRDDTNGSIFLAAVNDWGGFASRHAADRGRVVIPITAFGTSNVRRVHGLEFLHFAPAGRRVHIDNVALLQRCAVPIKTTRPTWCTLVVDDFRSAKRWAQRVNRLGGVNRVPAAATSDGDGVLGLPAAPAPDDVVEFELFDAGRKLCVDLSLYDQLVVSLAGTGSISIDFRVALTSRPKDCGGDPAAADLTSAPVQASRWVVAAGGGEARIAIPMGEFAGVPASNVHSVVISAMRGAPFRIGAVAFERADCVQFLPDTSVSLECARVDIDDFAEKSTFASTNKLGLLHGSDGTMQSVTRTPTGRMRLVPKGADSYWYTIVGDCVDYSKYTYLHMTVDGAGPGFDMDIYLQRSGACVGDRSPRANVRIGALSDFVTPDGTRKHVWVPLNRVGAADLKAAAAFSVSNLNGPVVIGNIYAAAGGCVPYYINWPQKSSPAMSLLAWLAIGGSILIVLVVGALLCRRRRRLHELKDTDEASFSAGSPLAAKSGDKVRTPAGGSRLSSKALPKLDLALAEPNSIDQASPLPAWLKSPPAKTPGKNL</sequence>
<dbReference type="Pfam" id="PF00801">
    <property type="entry name" value="PKD"/>
    <property type="match status" value="1"/>
</dbReference>
<feature type="region of interest" description="Disordered" evidence="1">
    <location>
        <begin position="1650"/>
        <end position="1672"/>
    </location>
</feature>
<dbReference type="InterPro" id="IPR012938">
    <property type="entry name" value="Glc/Sorbosone_DH"/>
</dbReference>
<feature type="chain" id="PRO_5018287576" description="PKD domain-containing protein" evidence="3">
    <location>
        <begin position="29"/>
        <end position="1710"/>
    </location>
</feature>
<dbReference type="Gene3D" id="2.60.40.10">
    <property type="entry name" value="Immunoglobulins"/>
    <property type="match status" value="1"/>
</dbReference>